<protein>
    <recommendedName>
        <fullName evidence="12">Ras GEF</fullName>
    </recommendedName>
</protein>
<feature type="domain" description="WW" evidence="8">
    <location>
        <begin position="258"/>
        <end position="291"/>
    </location>
</feature>
<feature type="domain" description="WW" evidence="8">
    <location>
        <begin position="151"/>
        <end position="185"/>
    </location>
</feature>
<dbReference type="PROSITE" id="PS00720">
    <property type="entry name" value="RASGEF"/>
    <property type="match status" value="1"/>
</dbReference>
<dbReference type="Pfam" id="PF00397">
    <property type="entry name" value="WW"/>
    <property type="match status" value="1"/>
</dbReference>
<evidence type="ECO:0000256" key="5">
    <source>
        <dbReference type="SAM" id="MobiDB-lite"/>
    </source>
</evidence>
<dbReference type="InterPro" id="IPR008937">
    <property type="entry name" value="Ras-like_GEF"/>
</dbReference>
<dbReference type="InterPro" id="IPR019804">
    <property type="entry name" value="Ras_G-nucl-exch_fac_CS"/>
</dbReference>
<dbReference type="InterPro" id="IPR000651">
    <property type="entry name" value="Ras-like_Gua-exchang_fac_N"/>
</dbReference>
<feature type="region of interest" description="Disordered" evidence="5">
    <location>
        <begin position="132"/>
        <end position="155"/>
    </location>
</feature>
<dbReference type="SMART" id="SM00147">
    <property type="entry name" value="RasGEF"/>
    <property type="match status" value="1"/>
</dbReference>
<sequence length="1230" mass="141591">MSSTKEVICRVRALYAYESNDPSSLSFKPDAIIDVLAQLESGWWDGWSNGKRGWFPSNYVEVLRQEELDREEQEPDENELWELQQQWRYRQQQQQQDQQQQQQQQQQQRPVNNHRQRFLDQDTKRQLRLSLHASDMLIPTTNTTTQNQTTQQDTSGWIVQTTEDGSEQYYYNTRTQEMRYSIPPEIYIDEKVKQELASANVHDDDSMNEIQEQFERPPVRPVRAANRVITEDHTYSRAVSTVPPPLKDEFEMEFEDDERLPPNWVRKVTPKGRYYYCNIKTEETTWALENIDPDTGVLMSFVPESAFPTSNQLEENYYQPTAQEKSLKTISLNSNNNDMLFQGPVTWKNLSSIIAHAIHKLKDSVRQGYSKYFCRDSTIIVHGIRMLLYVSQCLDKETSTHLKQHKNLRNLHRTLLASLAKLVLSTKVASSAWPTPESLAKLESDADDVLISVRNFMTCAQEMQIQLKDVKPVLTDGPWRTNPLTSIMGKTDMITATLVLADNVRGAMSSFNESVGETFQQQDIKATLETLKANAPLLVAQFRNLSNTTSNFLNTVEEMSQKIPGLIKCKQPIYAAMGSLFVVSQSITSSELNENQVQIARQRLEECLKAIESGIKDVVEMIKQQQQQQQQQQPLQLPQLIEERNTPTPTQRQYINTSQLSPTTTATTNALSLESHDDEEEQSAEELVKNIRRLDIGLNTLMSNPIEIADDVLSDSSSYHSDMTASQAVRQHKDMKIAKFFGEDTIAAARRRDTILTSPTMANASVSTNANPLLQTGVSTSSTIGTVANAETPWFLVSDLDANEMIFNMEGNVKGGSLHCLVQRLTQHDQLDSKFNTTFLLTYRSFCTTQELFDELFSRYQLPAPEELTTEELEIWKEKKLKLVRLRVFNVIKSWLETYFNEEEDRPILPEISHFTEHVIVESMKFGAEQLAKLIKKRMLAEDSSQIRKMKLNVRPAEMPVPILPKNMKRIKLLELDPHELARQMTIMDFKLYNRIKPVECLDKNWGKPDSDQGHIAANVKASIEHSNQVTAWVTDSILSKEEVKKRAVVLKHWIFVAERCRLLNNYNTCMAILSAFDNGSIGRLKRTWELISARTMQILQNIRRLMGANRNFSEYRDIIHKINPPCIPFLGIYLQDLTFIEDGNANFLKKSNNLINFAKRMKTAEVIRDLQQYQSTHYMLTSVPDIQEFIKTHLHSSREEEELYNLSLRLEPRERGEDTIARRLKESGL</sequence>
<evidence type="ECO:0000259" key="9">
    <source>
        <dbReference type="PROSITE" id="PS50212"/>
    </source>
</evidence>
<feature type="compositionally biased region" description="Low complexity" evidence="5">
    <location>
        <begin position="140"/>
        <end position="152"/>
    </location>
</feature>
<dbReference type="InterPro" id="IPR056685">
    <property type="entry name" value="DUF7783"/>
</dbReference>
<feature type="region of interest" description="Disordered" evidence="5">
    <location>
        <begin position="92"/>
        <end position="115"/>
    </location>
</feature>
<dbReference type="EMBL" id="JAEPRC010000451">
    <property type="protein sequence ID" value="KAG2196954.1"/>
    <property type="molecule type" value="Genomic_DNA"/>
</dbReference>
<dbReference type="Gene3D" id="2.30.30.40">
    <property type="entry name" value="SH3 Domains"/>
    <property type="match status" value="1"/>
</dbReference>
<dbReference type="PROSITE" id="PS50009">
    <property type="entry name" value="RASGEF_CAT"/>
    <property type="match status" value="1"/>
</dbReference>
<dbReference type="InterPro" id="IPR036028">
    <property type="entry name" value="SH3-like_dom_sf"/>
</dbReference>
<evidence type="ECO:0000259" key="8">
    <source>
        <dbReference type="PROSITE" id="PS50020"/>
    </source>
</evidence>
<evidence type="ECO:0000313" key="10">
    <source>
        <dbReference type="EMBL" id="KAG2196954.1"/>
    </source>
</evidence>
<reference evidence="10" key="1">
    <citation type="submission" date="2020-12" db="EMBL/GenBank/DDBJ databases">
        <title>Metabolic potential, ecology and presence of endohyphal bacteria is reflected in genomic diversity of Mucoromycotina.</title>
        <authorList>
            <person name="Muszewska A."/>
            <person name="Okrasinska A."/>
            <person name="Steczkiewicz K."/>
            <person name="Drgas O."/>
            <person name="Orlowska M."/>
            <person name="Perlinska-Lenart U."/>
            <person name="Aleksandrzak-Piekarczyk T."/>
            <person name="Szatraj K."/>
            <person name="Zielenkiewicz U."/>
            <person name="Pilsyk S."/>
            <person name="Malc E."/>
            <person name="Mieczkowski P."/>
            <person name="Kruszewska J.S."/>
            <person name="Biernat P."/>
            <person name="Pawlowska J."/>
        </authorList>
    </citation>
    <scope>NUCLEOTIDE SEQUENCE</scope>
    <source>
        <strain evidence="10">CBS 226.32</strain>
    </source>
</reference>
<dbReference type="Pfam" id="PF00618">
    <property type="entry name" value="RasGEF_N"/>
    <property type="match status" value="1"/>
</dbReference>
<dbReference type="Pfam" id="PF00018">
    <property type="entry name" value="SH3_1"/>
    <property type="match status" value="1"/>
</dbReference>
<dbReference type="InterPro" id="IPR036964">
    <property type="entry name" value="RASGEF_cat_dom_sf"/>
</dbReference>
<dbReference type="PANTHER" id="PTHR23113:SF368">
    <property type="entry name" value="CELL DIVISION CONTROL PROTEIN 25"/>
    <property type="match status" value="1"/>
</dbReference>
<dbReference type="Gene3D" id="1.20.870.10">
    <property type="entry name" value="Son of sevenless (SoS) protein Chain: S domain 1"/>
    <property type="match status" value="1"/>
</dbReference>
<dbReference type="CDD" id="cd11883">
    <property type="entry name" value="SH3_Sdc25"/>
    <property type="match status" value="1"/>
</dbReference>
<dbReference type="SMART" id="SM00326">
    <property type="entry name" value="SH3"/>
    <property type="match status" value="1"/>
</dbReference>
<dbReference type="PRINTS" id="PR00452">
    <property type="entry name" value="SH3DOMAIN"/>
</dbReference>
<dbReference type="Pfam" id="PF00617">
    <property type="entry name" value="RasGEF"/>
    <property type="match status" value="1"/>
</dbReference>
<dbReference type="Pfam" id="PF25006">
    <property type="entry name" value="DUF7783"/>
    <property type="match status" value="1"/>
</dbReference>
<keyword evidence="11" id="KW-1185">Reference proteome</keyword>
<dbReference type="PROSITE" id="PS50002">
    <property type="entry name" value="SH3"/>
    <property type="match status" value="1"/>
</dbReference>
<accession>A0A8H7QR14</accession>
<dbReference type="SUPFAM" id="SSF48366">
    <property type="entry name" value="Ras GEF"/>
    <property type="match status" value="1"/>
</dbReference>
<dbReference type="CDD" id="cd00201">
    <property type="entry name" value="WW"/>
    <property type="match status" value="2"/>
</dbReference>
<dbReference type="Gene3D" id="1.10.840.10">
    <property type="entry name" value="Ras guanine-nucleotide exchange factors catalytic domain"/>
    <property type="match status" value="1"/>
</dbReference>
<dbReference type="SMART" id="SM00229">
    <property type="entry name" value="RasGEFN"/>
    <property type="match status" value="1"/>
</dbReference>
<dbReference type="SUPFAM" id="SSF51045">
    <property type="entry name" value="WW domain"/>
    <property type="match status" value="1"/>
</dbReference>
<dbReference type="PROSITE" id="PS50212">
    <property type="entry name" value="RASGEF_NTER"/>
    <property type="match status" value="1"/>
</dbReference>
<keyword evidence="1 4" id="KW-0728">SH3 domain</keyword>
<comment type="caution">
    <text evidence="10">The sequence shown here is derived from an EMBL/GenBank/DDBJ whole genome shotgun (WGS) entry which is preliminary data.</text>
</comment>
<dbReference type="CDD" id="cd06224">
    <property type="entry name" value="REM"/>
    <property type="match status" value="1"/>
</dbReference>
<evidence type="ECO:0000259" key="6">
    <source>
        <dbReference type="PROSITE" id="PS50002"/>
    </source>
</evidence>
<dbReference type="GO" id="GO:0005085">
    <property type="term" value="F:guanyl-nucleotide exchange factor activity"/>
    <property type="evidence" value="ECO:0007669"/>
    <property type="project" value="UniProtKB-KW"/>
</dbReference>
<dbReference type="AlphaFoldDB" id="A0A8H7QR14"/>
<dbReference type="SMART" id="SM00456">
    <property type="entry name" value="WW"/>
    <property type="match status" value="2"/>
</dbReference>
<evidence type="ECO:0000256" key="3">
    <source>
        <dbReference type="PROSITE-ProRule" id="PRU00168"/>
    </source>
</evidence>
<dbReference type="InterPro" id="IPR001202">
    <property type="entry name" value="WW_dom"/>
</dbReference>
<feature type="compositionally biased region" description="Low complexity" evidence="5">
    <location>
        <begin position="92"/>
        <end position="109"/>
    </location>
</feature>
<dbReference type="PANTHER" id="PTHR23113">
    <property type="entry name" value="GUANINE NUCLEOTIDE EXCHANGE FACTOR"/>
    <property type="match status" value="1"/>
</dbReference>
<dbReference type="Gene3D" id="2.20.70.10">
    <property type="match status" value="2"/>
</dbReference>
<gene>
    <name evidence="10" type="ORF">INT46_008125</name>
</gene>
<evidence type="ECO:0000256" key="4">
    <source>
        <dbReference type="PROSITE-ProRule" id="PRU00192"/>
    </source>
</evidence>
<dbReference type="GO" id="GO:0007265">
    <property type="term" value="P:Ras protein signal transduction"/>
    <property type="evidence" value="ECO:0007669"/>
    <property type="project" value="TreeGrafter"/>
</dbReference>
<dbReference type="GO" id="GO:0005886">
    <property type="term" value="C:plasma membrane"/>
    <property type="evidence" value="ECO:0007669"/>
    <property type="project" value="TreeGrafter"/>
</dbReference>
<evidence type="ECO:0000313" key="11">
    <source>
        <dbReference type="Proteomes" id="UP000650833"/>
    </source>
</evidence>
<name>A0A8H7QR14_9FUNG</name>
<dbReference type="InterPro" id="IPR023578">
    <property type="entry name" value="Ras_GEF_dom_sf"/>
</dbReference>
<dbReference type="FunFam" id="2.30.30.40:FF:000072">
    <property type="entry name" value="Unconventional Myosin IB"/>
    <property type="match status" value="1"/>
</dbReference>
<evidence type="ECO:0000256" key="2">
    <source>
        <dbReference type="ARBA" id="ARBA00022658"/>
    </source>
</evidence>
<evidence type="ECO:0000256" key="1">
    <source>
        <dbReference type="ARBA" id="ARBA00022443"/>
    </source>
</evidence>
<organism evidence="10 11">
    <name type="scientific">Mucor plumbeus</name>
    <dbReference type="NCBI Taxonomy" id="97098"/>
    <lineage>
        <taxon>Eukaryota</taxon>
        <taxon>Fungi</taxon>
        <taxon>Fungi incertae sedis</taxon>
        <taxon>Mucoromycota</taxon>
        <taxon>Mucoromycotina</taxon>
        <taxon>Mucoromycetes</taxon>
        <taxon>Mucorales</taxon>
        <taxon>Mucorineae</taxon>
        <taxon>Mucoraceae</taxon>
        <taxon>Mucor</taxon>
    </lineage>
</organism>
<feature type="domain" description="Ras-GEF" evidence="7">
    <location>
        <begin position="977"/>
        <end position="1214"/>
    </location>
</feature>
<feature type="domain" description="N-terminal Ras-GEF" evidence="9">
    <location>
        <begin position="809"/>
        <end position="939"/>
    </location>
</feature>
<dbReference type="Proteomes" id="UP000650833">
    <property type="component" value="Unassembled WGS sequence"/>
</dbReference>
<dbReference type="CDD" id="cd00155">
    <property type="entry name" value="RasGEF"/>
    <property type="match status" value="1"/>
</dbReference>
<evidence type="ECO:0000259" key="7">
    <source>
        <dbReference type="PROSITE" id="PS50009"/>
    </source>
</evidence>
<dbReference type="InterPro" id="IPR001895">
    <property type="entry name" value="RASGEF_cat_dom"/>
</dbReference>
<proteinExistence type="predicted"/>
<keyword evidence="2 3" id="KW-0344">Guanine-nucleotide releasing factor</keyword>
<feature type="domain" description="SH3" evidence="6">
    <location>
        <begin position="6"/>
        <end position="65"/>
    </location>
</feature>
<dbReference type="InterPro" id="IPR036020">
    <property type="entry name" value="WW_dom_sf"/>
</dbReference>
<dbReference type="OrthoDB" id="546434at2759"/>
<evidence type="ECO:0008006" key="12">
    <source>
        <dbReference type="Google" id="ProtNLM"/>
    </source>
</evidence>
<dbReference type="PROSITE" id="PS50020">
    <property type="entry name" value="WW_DOMAIN_2"/>
    <property type="match status" value="2"/>
</dbReference>
<dbReference type="InterPro" id="IPR001452">
    <property type="entry name" value="SH3_domain"/>
</dbReference>
<dbReference type="SUPFAM" id="SSF50044">
    <property type="entry name" value="SH3-domain"/>
    <property type="match status" value="1"/>
</dbReference>